<sequence>MVWLPSEADCMKNDPMATQKCPASFNWWRHFHQILHTEYGEAYVLACTSFGDRPLEDKYHGARERARYVPLNITGKGRPHPDTGVFLSATRAGSVMPNANTCVCLTSLTRLPLALLEPTPLGSVQLPLASSTTLQKLLVNFGEDPANAGSLGDSTFYAAFPELLRKWTEPV</sequence>
<accession>A0A4S2N3F7</accession>
<dbReference type="EMBL" id="ML220113">
    <property type="protein sequence ID" value="TGZ83720.1"/>
    <property type="molecule type" value="Genomic_DNA"/>
</dbReference>
<organism evidence="1 2">
    <name type="scientific">Ascodesmis nigricans</name>
    <dbReference type="NCBI Taxonomy" id="341454"/>
    <lineage>
        <taxon>Eukaryota</taxon>
        <taxon>Fungi</taxon>
        <taxon>Dikarya</taxon>
        <taxon>Ascomycota</taxon>
        <taxon>Pezizomycotina</taxon>
        <taxon>Pezizomycetes</taxon>
        <taxon>Pezizales</taxon>
        <taxon>Ascodesmidaceae</taxon>
        <taxon>Ascodesmis</taxon>
    </lineage>
</organism>
<name>A0A4S2N3F7_9PEZI</name>
<keyword evidence="2" id="KW-1185">Reference proteome</keyword>
<dbReference type="AlphaFoldDB" id="A0A4S2N3F7"/>
<protein>
    <submittedName>
        <fullName evidence="1">Uncharacterized protein</fullName>
    </submittedName>
</protein>
<reference evidence="1 2" key="1">
    <citation type="submission" date="2019-04" db="EMBL/GenBank/DDBJ databases">
        <title>Comparative genomics and transcriptomics to analyze fruiting body development in filamentous ascomycetes.</title>
        <authorList>
            <consortium name="DOE Joint Genome Institute"/>
            <person name="Lutkenhaus R."/>
            <person name="Traeger S."/>
            <person name="Breuer J."/>
            <person name="Kuo A."/>
            <person name="Lipzen A."/>
            <person name="Pangilinan J."/>
            <person name="Dilworth D."/>
            <person name="Sandor L."/>
            <person name="Poggeler S."/>
            <person name="Barry K."/>
            <person name="Grigoriev I.V."/>
            <person name="Nowrousian M."/>
        </authorList>
    </citation>
    <scope>NUCLEOTIDE SEQUENCE [LARGE SCALE GENOMIC DNA]</scope>
    <source>
        <strain evidence="1 2">CBS 389.68</strain>
    </source>
</reference>
<evidence type="ECO:0000313" key="2">
    <source>
        <dbReference type="Proteomes" id="UP000298138"/>
    </source>
</evidence>
<proteinExistence type="predicted"/>
<evidence type="ECO:0000313" key="1">
    <source>
        <dbReference type="EMBL" id="TGZ83720.1"/>
    </source>
</evidence>
<dbReference type="InParanoid" id="A0A4S2N3F7"/>
<gene>
    <name evidence="1" type="ORF">EX30DRAFT_393287</name>
</gene>
<dbReference type="Proteomes" id="UP000298138">
    <property type="component" value="Unassembled WGS sequence"/>
</dbReference>